<organism evidence="2 3">
    <name type="scientific">Bradyrhizobium nanningense</name>
    <dbReference type="NCBI Taxonomy" id="1325118"/>
    <lineage>
        <taxon>Bacteria</taxon>
        <taxon>Pseudomonadati</taxon>
        <taxon>Pseudomonadota</taxon>
        <taxon>Alphaproteobacteria</taxon>
        <taxon>Hyphomicrobiales</taxon>
        <taxon>Nitrobacteraceae</taxon>
        <taxon>Bradyrhizobium</taxon>
    </lineage>
</organism>
<reference evidence="2 3" key="1">
    <citation type="submission" date="2015-04" db="EMBL/GenBank/DDBJ databases">
        <title>Comparative genomics of rhizobia nodulating Arachis hypogaea in China.</title>
        <authorList>
            <person name="Li Y."/>
        </authorList>
    </citation>
    <scope>NUCLEOTIDE SEQUENCE [LARGE SCALE GENOMIC DNA]</scope>
    <source>
        <strain evidence="2 3">CCBAU 51757</strain>
    </source>
</reference>
<comment type="caution">
    <text evidence="2">The sequence shown here is derived from an EMBL/GenBank/DDBJ whole genome shotgun (WGS) entry which is preliminary data.</text>
</comment>
<keyword evidence="3" id="KW-1185">Reference proteome</keyword>
<name>A0A4Q0RXA2_9BRAD</name>
<protein>
    <submittedName>
        <fullName evidence="2">Uncharacterized protein</fullName>
    </submittedName>
</protein>
<dbReference type="EMBL" id="LBJQ01000088">
    <property type="protein sequence ID" value="RXH24600.1"/>
    <property type="molecule type" value="Genomic_DNA"/>
</dbReference>
<proteinExistence type="predicted"/>
<dbReference type="AlphaFoldDB" id="A0A4Q0RXA2"/>
<evidence type="ECO:0000313" key="2">
    <source>
        <dbReference type="EMBL" id="RXH24600.1"/>
    </source>
</evidence>
<sequence length="102" mass="11471">MKLNFINANWVPLLREPSQQFNQRTRETMRCGISPPARRKPVQILSDESKHHILEAHLLTAAPTDERSKQLALLVSVLDQSAQERQHIGAPSLVQAGLQRSA</sequence>
<evidence type="ECO:0000256" key="1">
    <source>
        <dbReference type="SAM" id="MobiDB-lite"/>
    </source>
</evidence>
<dbReference type="Proteomes" id="UP000289546">
    <property type="component" value="Unassembled WGS sequence"/>
</dbReference>
<evidence type="ECO:0000313" key="3">
    <source>
        <dbReference type="Proteomes" id="UP000289546"/>
    </source>
</evidence>
<gene>
    <name evidence="2" type="ORF">XH99_28220</name>
</gene>
<feature type="region of interest" description="Disordered" evidence="1">
    <location>
        <begin position="83"/>
        <end position="102"/>
    </location>
</feature>
<accession>A0A4Q0RXA2</accession>